<gene>
    <name evidence="2" type="ORF">E5L68_014045</name>
</gene>
<evidence type="ECO:0000313" key="2">
    <source>
        <dbReference type="EMBL" id="MFN0292522.1"/>
    </source>
</evidence>
<proteinExistence type="predicted"/>
<accession>A0ABW9JJD4</accession>
<reference evidence="2 3" key="1">
    <citation type="submission" date="2024-12" db="EMBL/GenBank/DDBJ databases">
        <authorList>
            <person name="Hu S."/>
        </authorList>
    </citation>
    <scope>NUCLEOTIDE SEQUENCE [LARGE SCALE GENOMIC DNA]</scope>
    <source>
        <strain evidence="2 3">P-25</strain>
    </source>
</reference>
<dbReference type="RefSeq" id="WP_138731104.1">
    <property type="nucleotide sequence ID" value="NZ_SRMP02000025.1"/>
</dbReference>
<protein>
    <recommendedName>
        <fullName evidence="1">MoxR-vWA-beta-propeller ternary system domain-containing protein</fullName>
    </recommendedName>
</protein>
<name>A0ABW9JJD4_9SPHI</name>
<dbReference type="Pfam" id="PF19918">
    <property type="entry name" value="bpX2"/>
    <property type="match status" value="1"/>
</dbReference>
<keyword evidence="3" id="KW-1185">Reference proteome</keyword>
<feature type="domain" description="MoxR-vWA-beta-propeller ternary system" evidence="1">
    <location>
        <begin position="8"/>
        <end position="230"/>
    </location>
</feature>
<comment type="caution">
    <text evidence="2">The sequence shown here is derived from an EMBL/GenBank/DDBJ whole genome shotgun (WGS) entry which is preliminary data.</text>
</comment>
<sequence length="232" mass="26539">MREKVLVLSAKFEELVGEIRTVPNWTAARYLNQIWLRGPIENGDQQVLLLSLPVMASYELDEAQRLFRQNEATPSGMLQEMDWLALKEFLPVKFPVSALPASLAQQIQVKLLRTVRQKPAFLLKTNLASWKAYVEGAPLIRLQQLRFAMSSDEEVFIIGDPLPPIPGRGYWRHSRLLIPLGFDFNPPLLADLLSQRFTDEDDSYIIFNENGSRTHLSYDVFTAATRALIRQI</sequence>
<evidence type="ECO:0000313" key="3">
    <source>
        <dbReference type="Proteomes" id="UP001517367"/>
    </source>
</evidence>
<dbReference type="Proteomes" id="UP001517367">
    <property type="component" value="Unassembled WGS sequence"/>
</dbReference>
<dbReference type="InterPro" id="IPR045552">
    <property type="entry name" value="bpX2"/>
</dbReference>
<evidence type="ECO:0000259" key="1">
    <source>
        <dbReference type="Pfam" id="PF19918"/>
    </source>
</evidence>
<organism evidence="2 3">
    <name type="scientific">Pedobacter helvus</name>
    <dbReference type="NCBI Taxonomy" id="2563444"/>
    <lineage>
        <taxon>Bacteria</taxon>
        <taxon>Pseudomonadati</taxon>
        <taxon>Bacteroidota</taxon>
        <taxon>Sphingobacteriia</taxon>
        <taxon>Sphingobacteriales</taxon>
        <taxon>Sphingobacteriaceae</taxon>
        <taxon>Pedobacter</taxon>
    </lineage>
</organism>
<dbReference type="EMBL" id="SRMP02000025">
    <property type="protein sequence ID" value="MFN0292522.1"/>
    <property type="molecule type" value="Genomic_DNA"/>
</dbReference>